<dbReference type="OrthoDB" id="9801329at2"/>
<dbReference type="Pfam" id="PF00929">
    <property type="entry name" value="RNase_T"/>
    <property type="match status" value="1"/>
</dbReference>
<dbReference type="InterPro" id="IPR022894">
    <property type="entry name" value="Oligoribonuclease"/>
</dbReference>
<evidence type="ECO:0000313" key="11">
    <source>
        <dbReference type="Proteomes" id="UP000305792"/>
    </source>
</evidence>
<evidence type="ECO:0000256" key="4">
    <source>
        <dbReference type="ARBA" id="ARBA00022839"/>
    </source>
</evidence>
<dbReference type="InterPro" id="IPR012337">
    <property type="entry name" value="RNaseH-like_sf"/>
</dbReference>
<dbReference type="EC" id="3.1.-.-" evidence="7"/>
<dbReference type="CDD" id="cd06135">
    <property type="entry name" value="Orn"/>
    <property type="match status" value="1"/>
</dbReference>
<dbReference type="EMBL" id="STGX01000002">
    <property type="protein sequence ID" value="THV31514.1"/>
    <property type="molecule type" value="Genomic_DNA"/>
</dbReference>
<dbReference type="PANTHER" id="PTHR11046:SF0">
    <property type="entry name" value="OLIGORIBONUCLEASE, MITOCHONDRIAL"/>
    <property type="match status" value="1"/>
</dbReference>
<dbReference type="AlphaFoldDB" id="A0A4S8PU67"/>
<accession>A0A4S8PU67</accession>
<reference evidence="10 11" key="1">
    <citation type="journal article" date="2018" name="Int. J. Syst. Evol. Microbiol.">
        <title>Glycomyces paridis sp. nov., isolated from the medicinal plant Paris polyphylla.</title>
        <authorList>
            <person name="Fang X.M."/>
            <person name="Bai J.L."/>
            <person name="Su J."/>
            <person name="Zhao L.L."/>
            <person name="Liu H.Y."/>
            <person name="Ma B.P."/>
            <person name="Zhang Y.Q."/>
            <person name="Yu L.Y."/>
        </authorList>
    </citation>
    <scope>NUCLEOTIDE SEQUENCE [LARGE SCALE GENOMIC DNA]</scope>
    <source>
        <strain evidence="10 11">CPCC 204357</strain>
    </source>
</reference>
<evidence type="ECO:0000256" key="7">
    <source>
        <dbReference type="HAMAP-Rule" id="MF_00045"/>
    </source>
</evidence>
<dbReference type="NCBIfam" id="NF003765">
    <property type="entry name" value="PRK05359.1"/>
    <property type="match status" value="1"/>
</dbReference>
<protein>
    <recommendedName>
        <fullName evidence="6 7">Oligoribonuclease</fullName>
        <ecNumber evidence="7">3.1.-.-</ecNumber>
    </recommendedName>
</protein>
<evidence type="ECO:0000313" key="10">
    <source>
        <dbReference type="EMBL" id="THV31514.1"/>
    </source>
</evidence>
<feature type="active site" evidence="7">
    <location>
        <position position="169"/>
    </location>
</feature>
<keyword evidence="2 7" id="KW-0540">Nuclease</keyword>
<organism evidence="10 11">
    <name type="scientific">Glycomyces paridis</name>
    <dbReference type="NCBI Taxonomy" id="2126555"/>
    <lineage>
        <taxon>Bacteria</taxon>
        <taxon>Bacillati</taxon>
        <taxon>Actinomycetota</taxon>
        <taxon>Actinomycetes</taxon>
        <taxon>Glycomycetales</taxon>
        <taxon>Glycomycetaceae</taxon>
        <taxon>Glycomyces</taxon>
    </lineage>
</organism>
<evidence type="ECO:0000256" key="2">
    <source>
        <dbReference type="ARBA" id="ARBA00022722"/>
    </source>
</evidence>
<keyword evidence="7" id="KW-0963">Cytoplasm</keyword>
<dbReference type="Gene3D" id="3.30.420.10">
    <property type="entry name" value="Ribonuclease H-like superfamily/Ribonuclease H"/>
    <property type="match status" value="1"/>
</dbReference>
<keyword evidence="3 7" id="KW-0378">Hydrolase</keyword>
<feature type="domain" description="Exonuclease" evidence="9">
    <location>
        <begin position="46"/>
        <end position="221"/>
    </location>
</feature>
<evidence type="ECO:0000256" key="6">
    <source>
        <dbReference type="ARBA" id="ARBA00070964"/>
    </source>
</evidence>
<dbReference type="SMART" id="SM00479">
    <property type="entry name" value="EXOIII"/>
    <property type="match status" value="1"/>
</dbReference>
<evidence type="ECO:0000256" key="5">
    <source>
        <dbReference type="ARBA" id="ARBA00057155"/>
    </source>
</evidence>
<dbReference type="GO" id="GO:0000175">
    <property type="term" value="F:3'-5'-RNA exonuclease activity"/>
    <property type="evidence" value="ECO:0007669"/>
    <property type="project" value="InterPro"/>
</dbReference>
<name>A0A4S8PU67_9ACTN</name>
<dbReference type="GO" id="GO:0005737">
    <property type="term" value="C:cytoplasm"/>
    <property type="evidence" value="ECO:0007669"/>
    <property type="project" value="UniProtKB-SubCell"/>
</dbReference>
<dbReference type="SUPFAM" id="SSF53098">
    <property type="entry name" value="Ribonuclease H-like"/>
    <property type="match status" value="1"/>
</dbReference>
<dbReference type="PANTHER" id="PTHR11046">
    <property type="entry name" value="OLIGORIBONUCLEASE, MITOCHONDRIAL"/>
    <property type="match status" value="1"/>
</dbReference>
<evidence type="ECO:0000256" key="1">
    <source>
        <dbReference type="ARBA" id="ARBA00009921"/>
    </source>
</evidence>
<proteinExistence type="inferred from homology"/>
<dbReference type="FunFam" id="3.30.420.10:FF:000003">
    <property type="entry name" value="Oligoribonuclease"/>
    <property type="match status" value="1"/>
</dbReference>
<dbReference type="Proteomes" id="UP000305792">
    <property type="component" value="Unassembled WGS sequence"/>
</dbReference>
<sequence length="253" mass="27833">MSDSEHRSFSFSLRLPADPRCRSGPVPRRSPPVPLARRVGPVTEERLVWVDCEMTGLDPETEVLIEIAVLVTEPDLTPLDEGVDIVIACEDAALDGMGAFVADMHAKSGLTDEVRASQVSLAQAEDAVLQYIKQHVPEARTAPLCGNSIATDRTFIAKYMPRLDDHLHYRMIDVSSIKELTRRWYPRVYYNQPPKGLAHRALADIKESVQELEYYRRTVFVPLPGPSSEEAKAAAAALAAGGPTGRDQGADAR</sequence>
<gene>
    <name evidence="7" type="primary">orn</name>
    <name evidence="10" type="ORF">E9998_03895</name>
</gene>
<dbReference type="InterPro" id="IPR036397">
    <property type="entry name" value="RNaseH_sf"/>
</dbReference>
<keyword evidence="4 7" id="KW-0269">Exonuclease</keyword>
<comment type="subcellular location">
    <subcellularLocation>
        <location evidence="7">Cytoplasm</location>
    </subcellularLocation>
</comment>
<dbReference type="InterPro" id="IPR013520">
    <property type="entry name" value="Ribonucl_H"/>
</dbReference>
<evidence type="ECO:0000256" key="3">
    <source>
        <dbReference type="ARBA" id="ARBA00022801"/>
    </source>
</evidence>
<comment type="similarity">
    <text evidence="1 7">Belongs to the oligoribonuclease family.</text>
</comment>
<keyword evidence="11" id="KW-1185">Reference proteome</keyword>
<comment type="function">
    <text evidence="5 7">3'-to-5' exoribonuclease specific for small oligoribonucleotides.</text>
</comment>
<evidence type="ECO:0000259" key="9">
    <source>
        <dbReference type="SMART" id="SM00479"/>
    </source>
</evidence>
<comment type="caution">
    <text evidence="10">The sequence shown here is derived from an EMBL/GenBank/DDBJ whole genome shotgun (WGS) entry which is preliminary data.</text>
</comment>
<dbReference type="HAMAP" id="MF_00045">
    <property type="entry name" value="Oligoribonuclease"/>
    <property type="match status" value="1"/>
</dbReference>
<feature type="region of interest" description="Disordered" evidence="8">
    <location>
        <begin position="232"/>
        <end position="253"/>
    </location>
</feature>
<dbReference type="GO" id="GO:0003676">
    <property type="term" value="F:nucleic acid binding"/>
    <property type="evidence" value="ECO:0007669"/>
    <property type="project" value="InterPro"/>
</dbReference>
<evidence type="ECO:0000256" key="8">
    <source>
        <dbReference type="SAM" id="MobiDB-lite"/>
    </source>
</evidence>